<name>A0A173SLQ9_ANAHA</name>
<keyword evidence="1" id="KW-1133">Transmembrane helix</keyword>
<keyword evidence="1" id="KW-0812">Transmembrane</keyword>
<protein>
    <submittedName>
        <fullName evidence="2">Uncharacterized protein</fullName>
    </submittedName>
</protein>
<sequence length="75" mass="8787">MFMLGTGFFFFCFLIAIGYFLYKYFSHFGVNILSVTFLIVMSILFFIISSFVLPKLWNAGVNSPEQFVLEYQNEK</sequence>
<accession>A0A173SLQ9</accession>
<reference evidence="2 3" key="1">
    <citation type="submission" date="2015-09" db="EMBL/GenBank/DDBJ databases">
        <authorList>
            <consortium name="Pathogen Informatics"/>
        </authorList>
    </citation>
    <scope>NUCLEOTIDE SEQUENCE [LARGE SCALE GENOMIC DNA]</scope>
    <source>
        <strain evidence="2 3">2789STDY5834959</strain>
    </source>
</reference>
<feature type="transmembrane region" description="Helical" evidence="1">
    <location>
        <begin position="32"/>
        <end position="53"/>
    </location>
</feature>
<organism evidence="2 3">
    <name type="scientific">Anaerostipes hadrus</name>
    <dbReference type="NCBI Taxonomy" id="649756"/>
    <lineage>
        <taxon>Bacteria</taxon>
        <taxon>Bacillati</taxon>
        <taxon>Bacillota</taxon>
        <taxon>Clostridia</taxon>
        <taxon>Lachnospirales</taxon>
        <taxon>Lachnospiraceae</taxon>
        <taxon>Anaerostipes</taxon>
    </lineage>
</organism>
<dbReference type="EMBL" id="CYXY01000007">
    <property type="protein sequence ID" value="CUM91604.1"/>
    <property type="molecule type" value="Genomic_DNA"/>
</dbReference>
<dbReference type="Proteomes" id="UP000095553">
    <property type="component" value="Unassembled WGS sequence"/>
</dbReference>
<keyword evidence="1" id="KW-0472">Membrane</keyword>
<evidence type="ECO:0000256" key="1">
    <source>
        <dbReference type="SAM" id="Phobius"/>
    </source>
</evidence>
<feature type="transmembrane region" description="Helical" evidence="1">
    <location>
        <begin position="6"/>
        <end position="25"/>
    </location>
</feature>
<evidence type="ECO:0000313" key="3">
    <source>
        <dbReference type="Proteomes" id="UP000095553"/>
    </source>
</evidence>
<evidence type="ECO:0000313" key="2">
    <source>
        <dbReference type="EMBL" id="CUM91604.1"/>
    </source>
</evidence>
<gene>
    <name evidence="2" type="ORF">ERS852571_01349</name>
</gene>
<proteinExistence type="predicted"/>
<dbReference type="AlphaFoldDB" id="A0A173SLQ9"/>